<dbReference type="SUPFAM" id="SSF81383">
    <property type="entry name" value="F-box domain"/>
    <property type="match status" value="1"/>
</dbReference>
<dbReference type="EMBL" id="JAACJM010000071">
    <property type="protein sequence ID" value="KAF5351365.1"/>
    <property type="molecule type" value="Genomic_DNA"/>
</dbReference>
<gene>
    <name evidence="2" type="ORF">D9758_008057</name>
</gene>
<reference evidence="2 3" key="1">
    <citation type="journal article" date="2020" name="ISME J.">
        <title>Uncovering the hidden diversity of litter-decomposition mechanisms in mushroom-forming fungi.</title>
        <authorList>
            <person name="Floudas D."/>
            <person name="Bentzer J."/>
            <person name="Ahren D."/>
            <person name="Johansson T."/>
            <person name="Persson P."/>
            <person name="Tunlid A."/>
        </authorList>
    </citation>
    <scope>NUCLEOTIDE SEQUENCE [LARGE SCALE GENOMIC DNA]</scope>
    <source>
        <strain evidence="2 3">CBS 291.85</strain>
    </source>
</reference>
<comment type="caution">
    <text evidence="2">The sequence shown here is derived from an EMBL/GenBank/DDBJ whole genome shotgun (WGS) entry which is preliminary data.</text>
</comment>
<organism evidence="2 3">
    <name type="scientific">Tetrapyrgos nigripes</name>
    <dbReference type="NCBI Taxonomy" id="182062"/>
    <lineage>
        <taxon>Eukaryota</taxon>
        <taxon>Fungi</taxon>
        <taxon>Dikarya</taxon>
        <taxon>Basidiomycota</taxon>
        <taxon>Agaricomycotina</taxon>
        <taxon>Agaricomycetes</taxon>
        <taxon>Agaricomycetidae</taxon>
        <taxon>Agaricales</taxon>
        <taxon>Marasmiineae</taxon>
        <taxon>Marasmiaceae</taxon>
        <taxon>Tetrapyrgos</taxon>
    </lineage>
</organism>
<protein>
    <recommendedName>
        <fullName evidence="1">F-box domain-containing protein</fullName>
    </recommendedName>
</protein>
<dbReference type="InterPro" id="IPR036047">
    <property type="entry name" value="F-box-like_dom_sf"/>
</dbReference>
<accession>A0A8H5D0G1</accession>
<dbReference type="InterPro" id="IPR001810">
    <property type="entry name" value="F-box_dom"/>
</dbReference>
<dbReference type="AlphaFoldDB" id="A0A8H5D0G1"/>
<dbReference type="Pfam" id="PF12937">
    <property type="entry name" value="F-box-like"/>
    <property type="match status" value="1"/>
</dbReference>
<name>A0A8H5D0G1_9AGAR</name>
<keyword evidence="3" id="KW-1185">Reference proteome</keyword>
<dbReference type="OrthoDB" id="3071364at2759"/>
<sequence>MSQGISNFPRVVSIHDIPPELLQHIFSLSCDIRLPSGFGVTDTLRHPLRTSHLNQLSALTLSHVCRRWHKILLSCPILWSKVEMRGCLGDLDERKIEACWFYTKLYLERSKALPLTIILEFVDTFSEDDGDNIVQLSEDLHQKAQAFLPVYKLLFGSASRWRSLHICVPARILHVDPFSERYLWPDRLPIIRHLSIHIMGNRNTMVPQLKLREVPQLQSLIQTGHEVFIVPEGFLLAAEPLESLHTAVFTGGLNQSFLHLASSITSMTICDVQCWLTGRYGSTVCLAKALHLFSSYSEGVERTGWMSDTLDYLTRNFTLPNLVELCLEMPLNVHQCVLVQRFKTFLKRKLSLTHLSLINVFISSADVLDILALLPSLTHLAMGSMHSDSEEPVVQDDEKGLSPWPGDSPMLSQSFFDALADPNSAKAPRLVELHFGFRDLDADVSSAFLGMIEARRIHRSQRSTLQYVQARVNYVSAWGRLYRQFDEMCEGGILDFDWVTSSAKWRSGFGVWKIKL</sequence>
<evidence type="ECO:0000259" key="1">
    <source>
        <dbReference type="Pfam" id="PF12937"/>
    </source>
</evidence>
<feature type="domain" description="F-box" evidence="1">
    <location>
        <begin position="14"/>
        <end position="82"/>
    </location>
</feature>
<dbReference type="Proteomes" id="UP000559256">
    <property type="component" value="Unassembled WGS sequence"/>
</dbReference>
<proteinExistence type="predicted"/>
<evidence type="ECO:0000313" key="3">
    <source>
        <dbReference type="Proteomes" id="UP000559256"/>
    </source>
</evidence>
<evidence type="ECO:0000313" key="2">
    <source>
        <dbReference type="EMBL" id="KAF5351365.1"/>
    </source>
</evidence>